<protein>
    <submittedName>
        <fullName evidence="2">Uncharacterized protein</fullName>
    </submittedName>
</protein>
<accession>A0AAD1U4F7</accession>
<comment type="caution">
    <text evidence="2">The sequence shown here is derived from an EMBL/GenBank/DDBJ whole genome shotgun (WGS) entry which is preliminary data.</text>
</comment>
<evidence type="ECO:0000256" key="1">
    <source>
        <dbReference type="SAM" id="Coils"/>
    </source>
</evidence>
<organism evidence="2 3">
    <name type="scientific">Euplotes crassus</name>
    <dbReference type="NCBI Taxonomy" id="5936"/>
    <lineage>
        <taxon>Eukaryota</taxon>
        <taxon>Sar</taxon>
        <taxon>Alveolata</taxon>
        <taxon>Ciliophora</taxon>
        <taxon>Intramacronucleata</taxon>
        <taxon>Spirotrichea</taxon>
        <taxon>Hypotrichia</taxon>
        <taxon>Euplotida</taxon>
        <taxon>Euplotidae</taxon>
        <taxon>Moneuplotes</taxon>
    </lineage>
</organism>
<gene>
    <name evidence="2" type="ORF">ECRASSUSDP1_LOCUS3041</name>
</gene>
<name>A0AAD1U4F7_EUPCR</name>
<feature type="coiled-coil region" evidence="1">
    <location>
        <begin position="163"/>
        <end position="246"/>
    </location>
</feature>
<dbReference type="AlphaFoldDB" id="A0AAD1U4F7"/>
<dbReference type="Proteomes" id="UP001295684">
    <property type="component" value="Unassembled WGS sequence"/>
</dbReference>
<sequence>MSKFEDLTCELSHCKRKVKHFVPCADKYVCGCCKKQKYFKRESFRLVDPEEIVKSLEYVEINIQAIKNTCVGQESAVTEAWRDLKGFLESFKQRAVQGRATLKELLHNKNWPELSQLELQTDAIVEELNESQIFRDFIHYQHAENIRLSSNEVLADNVAMQENYKLRRALEKLVREKAATERNYRGQIAELLNSKEEIARQREQFANDLEAAQQRLVELEDVQARVQELEERNTDLTEILLNIRQKERSICLRLKI</sequence>
<keyword evidence="3" id="KW-1185">Reference proteome</keyword>
<evidence type="ECO:0000313" key="2">
    <source>
        <dbReference type="EMBL" id="CAI2361728.1"/>
    </source>
</evidence>
<dbReference type="EMBL" id="CAMPGE010002911">
    <property type="protein sequence ID" value="CAI2361728.1"/>
    <property type="molecule type" value="Genomic_DNA"/>
</dbReference>
<proteinExistence type="predicted"/>
<evidence type="ECO:0000313" key="3">
    <source>
        <dbReference type="Proteomes" id="UP001295684"/>
    </source>
</evidence>
<keyword evidence="1" id="KW-0175">Coiled coil</keyword>
<reference evidence="2" key="1">
    <citation type="submission" date="2023-07" db="EMBL/GenBank/DDBJ databases">
        <authorList>
            <consortium name="AG Swart"/>
            <person name="Singh M."/>
            <person name="Singh A."/>
            <person name="Seah K."/>
            <person name="Emmerich C."/>
        </authorList>
    </citation>
    <scope>NUCLEOTIDE SEQUENCE</scope>
    <source>
        <strain evidence="2">DP1</strain>
    </source>
</reference>